<dbReference type="EMBL" id="JASTZZ010000009">
    <property type="protein sequence ID" value="MDT7510117.1"/>
    <property type="molecule type" value="Genomic_DNA"/>
</dbReference>
<evidence type="ECO:0000256" key="1">
    <source>
        <dbReference type="ARBA" id="ARBA00022737"/>
    </source>
</evidence>
<reference evidence="3 4" key="1">
    <citation type="submission" date="2023-06" db="EMBL/GenBank/DDBJ databases">
        <authorList>
            <person name="Pascarelli S."/>
        </authorList>
    </citation>
    <scope>NUCLEOTIDE SEQUENCE [LARGE SCALE GENOMIC DNA]</scope>
    <source>
        <strain evidence="3 4">H1HS16N</strain>
    </source>
</reference>
<dbReference type="Pfam" id="PF00415">
    <property type="entry name" value="RCC1"/>
    <property type="match status" value="3"/>
</dbReference>
<dbReference type="InterPro" id="IPR051625">
    <property type="entry name" value="Signaling_Regulatory_Domain"/>
</dbReference>
<evidence type="ECO:0000313" key="3">
    <source>
        <dbReference type="EMBL" id="MDT7510117.1"/>
    </source>
</evidence>
<evidence type="ECO:0000256" key="2">
    <source>
        <dbReference type="SAM" id="MobiDB-lite"/>
    </source>
</evidence>
<dbReference type="Proteomes" id="UP001529481">
    <property type="component" value="Unassembled WGS sequence"/>
</dbReference>
<keyword evidence="1" id="KW-0677">Repeat</keyword>
<name>A0ABU3KH77_9BIFI</name>
<reference evidence="4" key="2">
    <citation type="submission" date="2023-07" db="EMBL/GenBank/DDBJ databases">
        <title>Bifidobacterium spp. in honeybee.</title>
        <authorList>
            <person name="Olofsson T."/>
        </authorList>
    </citation>
    <scope>NUCLEOTIDE SEQUENCE [LARGE SCALE GENOMIC DNA]</scope>
    <source>
        <strain evidence="4">H1HS16N</strain>
    </source>
</reference>
<feature type="non-terminal residue" evidence="3">
    <location>
        <position position="1"/>
    </location>
</feature>
<dbReference type="PROSITE" id="PS50012">
    <property type="entry name" value="RCC1_3"/>
    <property type="match status" value="3"/>
</dbReference>
<dbReference type="PRINTS" id="PR00633">
    <property type="entry name" value="RCCNDNSATION"/>
</dbReference>
<evidence type="ECO:0000313" key="4">
    <source>
        <dbReference type="Proteomes" id="UP001529481"/>
    </source>
</evidence>
<keyword evidence="4" id="KW-1185">Reference proteome</keyword>
<protein>
    <submittedName>
        <fullName evidence="3">Chromosome condensation regulator RCC1</fullName>
    </submittedName>
</protein>
<dbReference type="SUPFAM" id="SSF50985">
    <property type="entry name" value="RCC1/BLIP-II"/>
    <property type="match status" value="1"/>
</dbReference>
<dbReference type="Gene3D" id="2.130.10.30">
    <property type="entry name" value="Regulator of chromosome condensation 1/beta-lactamase-inhibitor protein II"/>
    <property type="match status" value="1"/>
</dbReference>
<dbReference type="InterPro" id="IPR000408">
    <property type="entry name" value="Reg_chr_condens"/>
</dbReference>
<proteinExistence type="predicted"/>
<sequence length="301" mass="31557">GDGTTYDRTTPVMVKKPADAPADFTCVQVSAGYDFSLALGSNGYAYGWGCNELGQIGDGTAWESDVPVRVRDPANPTDTSKGLQAVQVSAGVDHSLAVGSDGYAWAWGCNLYGQLGNNGSDYKVHSVPVRVRDPVNPTDPSKGLKDTRVSAGDHHSLAVGSNGYTYGWGNNEQGQIGDGTNDDSSVPVLVKFNVQRVITRVKFDSKAISAMKRGDDGSVIVLTPAHQPGTVTVSVDYTLGGAPQKPDTSLRYTYLPAGVLPKAGGEGILLALATGITGMGGVLASRRHRKETHSLSHASHE</sequence>
<dbReference type="PROSITE" id="PS00626">
    <property type="entry name" value="RCC1_2"/>
    <property type="match status" value="2"/>
</dbReference>
<dbReference type="RefSeq" id="WP_396176809.1">
    <property type="nucleotide sequence ID" value="NZ_JASTZZ010000009.1"/>
</dbReference>
<dbReference type="InterPro" id="IPR009091">
    <property type="entry name" value="RCC1/BLIP-II"/>
</dbReference>
<comment type="caution">
    <text evidence="3">The sequence shown here is derived from an EMBL/GenBank/DDBJ whole genome shotgun (WGS) entry which is preliminary data.</text>
</comment>
<organism evidence="3 4">
    <name type="scientific">Bifidobacterium kimbladii</name>
    <dbReference type="NCBI Taxonomy" id="1293826"/>
    <lineage>
        <taxon>Bacteria</taxon>
        <taxon>Bacillati</taxon>
        <taxon>Actinomycetota</taxon>
        <taxon>Actinomycetes</taxon>
        <taxon>Bifidobacteriales</taxon>
        <taxon>Bifidobacteriaceae</taxon>
        <taxon>Bifidobacterium</taxon>
    </lineage>
</organism>
<feature type="compositionally biased region" description="Basic and acidic residues" evidence="2">
    <location>
        <begin position="142"/>
        <end position="155"/>
    </location>
</feature>
<gene>
    <name evidence="3" type="ORF">QRX41_08275</name>
</gene>
<dbReference type="PANTHER" id="PTHR22872">
    <property type="entry name" value="BTK-BINDING PROTEIN-RELATED"/>
    <property type="match status" value="1"/>
</dbReference>
<accession>A0ABU3KH77</accession>
<feature type="region of interest" description="Disordered" evidence="2">
    <location>
        <begin position="131"/>
        <end position="155"/>
    </location>
</feature>